<proteinExistence type="predicted"/>
<evidence type="ECO:0000313" key="1">
    <source>
        <dbReference type="EMBL" id="KAJ3520207.1"/>
    </source>
</evidence>
<reference evidence="1" key="1">
    <citation type="submission" date="2022-08" db="EMBL/GenBank/DDBJ databases">
        <title>Genome Sequence of Fusarium decemcellulare.</title>
        <authorList>
            <person name="Buettner E."/>
        </authorList>
    </citation>
    <scope>NUCLEOTIDE SEQUENCE</scope>
    <source>
        <strain evidence="1">Babe19</strain>
    </source>
</reference>
<dbReference type="EMBL" id="JANRMS010002957">
    <property type="protein sequence ID" value="KAJ3520207.1"/>
    <property type="molecule type" value="Genomic_DNA"/>
</dbReference>
<accession>A0ACC1RID5</accession>
<name>A0ACC1RID5_9HYPO</name>
<comment type="caution">
    <text evidence="1">The sequence shown here is derived from an EMBL/GenBank/DDBJ whole genome shotgun (WGS) entry which is preliminary data.</text>
</comment>
<sequence>MPSIPDHKPRQPEPVSGWWRRQPPMIPPSSGPTTSINPATCMHPKLFGTGSSTSRSIAEWRGLEAAHPDDRCLDRGLKPLGSNLDLNPVRFQRLASPSRGVQVVILKTAKARLVSVVARRREHDDAQNKPKLRAELFPQSLQQLSFSWIMHTIAAKLTQQSYEAITPGGTHVSPIRPWR</sequence>
<organism evidence="1 2">
    <name type="scientific">Fusarium decemcellulare</name>
    <dbReference type="NCBI Taxonomy" id="57161"/>
    <lineage>
        <taxon>Eukaryota</taxon>
        <taxon>Fungi</taxon>
        <taxon>Dikarya</taxon>
        <taxon>Ascomycota</taxon>
        <taxon>Pezizomycotina</taxon>
        <taxon>Sordariomycetes</taxon>
        <taxon>Hypocreomycetidae</taxon>
        <taxon>Hypocreales</taxon>
        <taxon>Nectriaceae</taxon>
        <taxon>Fusarium</taxon>
        <taxon>Fusarium decemcellulare species complex</taxon>
    </lineage>
</organism>
<dbReference type="Proteomes" id="UP001148629">
    <property type="component" value="Unassembled WGS sequence"/>
</dbReference>
<protein>
    <submittedName>
        <fullName evidence="1">Uncharacterized protein</fullName>
    </submittedName>
</protein>
<keyword evidence="2" id="KW-1185">Reference proteome</keyword>
<gene>
    <name evidence="1" type="ORF">NM208_g13812</name>
</gene>
<evidence type="ECO:0000313" key="2">
    <source>
        <dbReference type="Proteomes" id="UP001148629"/>
    </source>
</evidence>